<keyword evidence="1" id="KW-0812">Transmembrane</keyword>
<sequence>MNTIGQFAVPLVVIAFIMYRRTKRSIGFQKLSVRRMKVRLGFFAFAALMLLLLAMKHPVMLIGYAAGVIGGLVLARYAERHFVTERRSGELFFRTHIWIESTVLALFLGRIVYRFIEVALMGDFGAGMPQDPVMMTKDPITGGIVFIIISYYFAYYLFVIRSAKTINSEAADSPDAADLSPPGSSGPST</sequence>
<feature type="transmembrane region" description="Helical" evidence="1">
    <location>
        <begin position="6"/>
        <end position="22"/>
    </location>
</feature>
<dbReference type="EMBL" id="JACXJA010000003">
    <property type="protein sequence ID" value="MBD2860917.1"/>
    <property type="molecule type" value="Genomic_DNA"/>
</dbReference>
<feature type="transmembrane region" description="Helical" evidence="1">
    <location>
        <begin position="140"/>
        <end position="158"/>
    </location>
</feature>
<keyword evidence="1" id="KW-0472">Membrane</keyword>
<comment type="caution">
    <text evidence="2">The sequence shown here is derived from an EMBL/GenBank/DDBJ whole genome shotgun (WGS) entry which is preliminary data.</text>
</comment>
<dbReference type="RefSeq" id="WP_190924456.1">
    <property type="nucleotide sequence ID" value="NZ_JACXJA010000003.1"/>
</dbReference>
<reference evidence="2" key="1">
    <citation type="submission" date="2020-09" db="EMBL/GenBank/DDBJ databases">
        <title>A novel bacterium of genus Paenibacillus, isolated from South China Sea.</title>
        <authorList>
            <person name="Huang H."/>
            <person name="Mo K."/>
            <person name="Hu Y."/>
        </authorList>
    </citation>
    <scope>NUCLEOTIDE SEQUENCE</scope>
    <source>
        <strain evidence="2">IB182363</strain>
    </source>
</reference>
<feature type="transmembrane region" description="Helical" evidence="1">
    <location>
        <begin position="38"/>
        <end position="55"/>
    </location>
</feature>
<evidence type="ECO:0000313" key="2">
    <source>
        <dbReference type="EMBL" id="MBD2860917.1"/>
    </source>
</evidence>
<evidence type="ECO:0000256" key="1">
    <source>
        <dbReference type="SAM" id="Phobius"/>
    </source>
</evidence>
<dbReference type="Proteomes" id="UP000639396">
    <property type="component" value="Unassembled WGS sequence"/>
</dbReference>
<keyword evidence="3" id="KW-1185">Reference proteome</keyword>
<protein>
    <submittedName>
        <fullName evidence="2">Uncharacterized protein</fullName>
    </submittedName>
</protein>
<keyword evidence="1" id="KW-1133">Transmembrane helix</keyword>
<evidence type="ECO:0000313" key="3">
    <source>
        <dbReference type="Proteomes" id="UP000639396"/>
    </source>
</evidence>
<dbReference type="Pfam" id="PF07301">
    <property type="entry name" value="DUF1453"/>
    <property type="match status" value="1"/>
</dbReference>
<proteinExistence type="predicted"/>
<dbReference type="InterPro" id="IPR058247">
    <property type="entry name" value="DUF1453"/>
</dbReference>
<name>A0A927C6I4_9BACL</name>
<feature type="transmembrane region" description="Helical" evidence="1">
    <location>
        <begin position="91"/>
        <end position="113"/>
    </location>
</feature>
<dbReference type="AlphaFoldDB" id="A0A927C6I4"/>
<accession>A0A927C6I4</accession>
<feature type="transmembrane region" description="Helical" evidence="1">
    <location>
        <begin position="61"/>
        <end position="79"/>
    </location>
</feature>
<gene>
    <name evidence="2" type="ORF">IDH45_02810</name>
</gene>
<organism evidence="2 3">
    <name type="scientific">Paenibacillus oceani</name>
    <dbReference type="NCBI Taxonomy" id="2772510"/>
    <lineage>
        <taxon>Bacteria</taxon>
        <taxon>Bacillati</taxon>
        <taxon>Bacillota</taxon>
        <taxon>Bacilli</taxon>
        <taxon>Bacillales</taxon>
        <taxon>Paenibacillaceae</taxon>
        <taxon>Paenibacillus</taxon>
    </lineage>
</organism>